<keyword evidence="1" id="KW-0812">Transmembrane</keyword>
<name>A0A494VKC7_9SPHI</name>
<sequence length="139" mass="15910">MEKTFLKDKRLKKKRAMKGVYAIVVVGVIFVFIMIKFAISGGVSDVFSFNRMPNADDAYKIAKEFVIPTIRSGNVSFPDEGYQYGKKSDSVYIIKSYVISTDERGEKSRTNFEMILKYNGGPRFMKKNWSMVDINESSQ</sequence>
<evidence type="ECO:0000256" key="1">
    <source>
        <dbReference type="SAM" id="Phobius"/>
    </source>
</evidence>
<keyword evidence="1" id="KW-0472">Membrane</keyword>
<dbReference type="EMBL" id="CP032869">
    <property type="protein sequence ID" value="AYL95597.1"/>
    <property type="molecule type" value="Genomic_DNA"/>
</dbReference>
<evidence type="ECO:0000313" key="2">
    <source>
        <dbReference type="EMBL" id="AYL95597.1"/>
    </source>
</evidence>
<proteinExistence type="predicted"/>
<dbReference type="KEGG" id="muh:HYN43_009975"/>
<gene>
    <name evidence="2" type="ORF">HYN43_009975</name>
</gene>
<organism evidence="2 3">
    <name type="scientific">Mucilaginibacter celer</name>
    <dbReference type="NCBI Taxonomy" id="2305508"/>
    <lineage>
        <taxon>Bacteria</taxon>
        <taxon>Pseudomonadati</taxon>
        <taxon>Bacteroidota</taxon>
        <taxon>Sphingobacteriia</taxon>
        <taxon>Sphingobacteriales</taxon>
        <taxon>Sphingobacteriaceae</taxon>
        <taxon>Mucilaginibacter</taxon>
    </lineage>
</organism>
<feature type="transmembrane region" description="Helical" evidence="1">
    <location>
        <begin position="20"/>
        <end position="39"/>
    </location>
</feature>
<evidence type="ECO:0000313" key="3">
    <source>
        <dbReference type="Proteomes" id="UP000270046"/>
    </source>
</evidence>
<reference evidence="2 3" key="1">
    <citation type="submission" date="2018-10" db="EMBL/GenBank/DDBJ databases">
        <title>Genome sequencing of Mucilaginibacter sp. HYN0043.</title>
        <authorList>
            <person name="Kim M."/>
            <person name="Yi H."/>
        </authorList>
    </citation>
    <scope>NUCLEOTIDE SEQUENCE [LARGE SCALE GENOMIC DNA]</scope>
    <source>
        <strain evidence="2 3">HYN0043</strain>
    </source>
</reference>
<dbReference type="RefSeq" id="WP_119411555.1">
    <property type="nucleotide sequence ID" value="NZ_CP032869.1"/>
</dbReference>
<dbReference type="Proteomes" id="UP000270046">
    <property type="component" value="Chromosome"/>
</dbReference>
<keyword evidence="3" id="KW-1185">Reference proteome</keyword>
<keyword evidence="1" id="KW-1133">Transmembrane helix</keyword>
<accession>A0A494VKC7</accession>
<dbReference type="AlphaFoldDB" id="A0A494VKC7"/>
<dbReference type="OrthoDB" id="799349at2"/>
<protein>
    <submittedName>
        <fullName evidence="2">Uncharacterized protein</fullName>
    </submittedName>
</protein>